<organism evidence="7 8">
    <name type="scientific">Tsukamurella soli</name>
    <dbReference type="NCBI Taxonomy" id="644556"/>
    <lineage>
        <taxon>Bacteria</taxon>
        <taxon>Bacillati</taxon>
        <taxon>Actinomycetota</taxon>
        <taxon>Actinomycetes</taxon>
        <taxon>Mycobacteriales</taxon>
        <taxon>Tsukamurellaceae</taxon>
        <taxon>Tsukamurella</taxon>
    </lineage>
</organism>
<dbReference type="PANTHER" id="PTHR30346">
    <property type="entry name" value="TRANSCRIPTIONAL DUAL REGULATOR HCAR-RELATED"/>
    <property type="match status" value="1"/>
</dbReference>
<evidence type="ECO:0000256" key="4">
    <source>
        <dbReference type="ARBA" id="ARBA00023159"/>
    </source>
</evidence>
<protein>
    <submittedName>
        <fullName evidence="7">LysR family transcriptional regulator</fullName>
    </submittedName>
</protein>
<dbReference type="PANTHER" id="PTHR30346:SF0">
    <property type="entry name" value="HCA OPERON TRANSCRIPTIONAL ACTIVATOR HCAR"/>
    <property type="match status" value="1"/>
</dbReference>
<evidence type="ECO:0000256" key="1">
    <source>
        <dbReference type="ARBA" id="ARBA00009437"/>
    </source>
</evidence>
<dbReference type="InterPro" id="IPR005119">
    <property type="entry name" value="LysR_subst-bd"/>
</dbReference>
<dbReference type="SUPFAM" id="SSF46785">
    <property type="entry name" value="Winged helix' DNA-binding domain"/>
    <property type="match status" value="1"/>
</dbReference>
<proteinExistence type="inferred from homology"/>
<keyword evidence="4" id="KW-0010">Activator</keyword>
<dbReference type="PRINTS" id="PR00039">
    <property type="entry name" value="HTHLYSR"/>
</dbReference>
<keyword evidence="8" id="KW-1185">Reference proteome</keyword>
<dbReference type="InterPro" id="IPR000847">
    <property type="entry name" value="LysR_HTH_N"/>
</dbReference>
<gene>
    <name evidence="7" type="ORF">GCM10023147_11700</name>
</gene>
<evidence type="ECO:0000259" key="6">
    <source>
        <dbReference type="PROSITE" id="PS50931"/>
    </source>
</evidence>
<evidence type="ECO:0000256" key="2">
    <source>
        <dbReference type="ARBA" id="ARBA00023015"/>
    </source>
</evidence>
<comment type="caution">
    <text evidence="7">The sequence shown here is derived from an EMBL/GenBank/DDBJ whole genome shotgun (WGS) entry which is preliminary data.</text>
</comment>
<name>A0ABP8JAA0_9ACTN</name>
<keyword evidence="2" id="KW-0805">Transcription regulation</keyword>
<dbReference type="EMBL" id="BAABFR010000012">
    <property type="protein sequence ID" value="GAA4387367.1"/>
    <property type="molecule type" value="Genomic_DNA"/>
</dbReference>
<dbReference type="PROSITE" id="PS50931">
    <property type="entry name" value="HTH_LYSR"/>
    <property type="match status" value="1"/>
</dbReference>
<dbReference type="Pfam" id="PF00126">
    <property type="entry name" value="HTH_1"/>
    <property type="match status" value="1"/>
</dbReference>
<feature type="domain" description="HTH lysR-type" evidence="6">
    <location>
        <begin position="9"/>
        <end position="66"/>
    </location>
</feature>
<evidence type="ECO:0000313" key="8">
    <source>
        <dbReference type="Proteomes" id="UP001500635"/>
    </source>
</evidence>
<keyword evidence="5" id="KW-0804">Transcription</keyword>
<keyword evidence="3" id="KW-0238">DNA-binding</keyword>
<dbReference type="Gene3D" id="3.40.190.10">
    <property type="entry name" value="Periplasmic binding protein-like II"/>
    <property type="match status" value="2"/>
</dbReference>
<evidence type="ECO:0000256" key="5">
    <source>
        <dbReference type="ARBA" id="ARBA00023163"/>
    </source>
</evidence>
<evidence type="ECO:0000313" key="7">
    <source>
        <dbReference type="EMBL" id="GAA4387367.1"/>
    </source>
</evidence>
<comment type="similarity">
    <text evidence="1">Belongs to the LysR transcriptional regulatory family.</text>
</comment>
<accession>A0ABP8JAA0</accession>
<dbReference type="SUPFAM" id="SSF53850">
    <property type="entry name" value="Periplasmic binding protein-like II"/>
    <property type="match status" value="1"/>
</dbReference>
<evidence type="ECO:0000256" key="3">
    <source>
        <dbReference type="ARBA" id="ARBA00023125"/>
    </source>
</evidence>
<dbReference type="InterPro" id="IPR036390">
    <property type="entry name" value="WH_DNA-bd_sf"/>
</dbReference>
<sequence>MVGIEVAEMDLRQMEVFVAVAEEGSIHAAARRLFLSQPAISQAMRKLERVVGAPLLVRSPRGVELTEPGRVFLDQARLILRSVDDAVAEARRVGRRRRIRVGLLSGHLGAGELTPLIVGEYRRAHPDVDVSVADLSFGDQFEAVSSGDVDVAIVRAQREYDGLDFTPLFNEPRVLCYSAEAAESAGAEPVTADALLDMPVLNLVHTPDRWSSFWELQELRQPYERVRSTAVTISELQSAIAGSKCVLSVALSGWRLGIRNPLLRALPIEGTAPTIVQAAYRRGADQRTALEFAEFARGVVAENLDIVEGAHLAA</sequence>
<dbReference type="Gene3D" id="1.10.10.10">
    <property type="entry name" value="Winged helix-like DNA-binding domain superfamily/Winged helix DNA-binding domain"/>
    <property type="match status" value="1"/>
</dbReference>
<dbReference type="Pfam" id="PF03466">
    <property type="entry name" value="LysR_substrate"/>
    <property type="match status" value="1"/>
</dbReference>
<dbReference type="Proteomes" id="UP001500635">
    <property type="component" value="Unassembled WGS sequence"/>
</dbReference>
<dbReference type="InterPro" id="IPR036388">
    <property type="entry name" value="WH-like_DNA-bd_sf"/>
</dbReference>
<reference evidence="8" key="1">
    <citation type="journal article" date="2019" name="Int. J. Syst. Evol. Microbiol.">
        <title>The Global Catalogue of Microorganisms (GCM) 10K type strain sequencing project: providing services to taxonomists for standard genome sequencing and annotation.</title>
        <authorList>
            <consortium name="The Broad Institute Genomics Platform"/>
            <consortium name="The Broad Institute Genome Sequencing Center for Infectious Disease"/>
            <person name="Wu L."/>
            <person name="Ma J."/>
        </authorList>
    </citation>
    <scope>NUCLEOTIDE SEQUENCE [LARGE SCALE GENOMIC DNA]</scope>
    <source>
        <strain evidence="8">JCM 17688</strain>
    </source>
</reference>